<gene>
    <name evidence="7" type="ORF">SPSC_01128</name>
</gene>
<dbReference type="GO" id="GO:0016020">
    <property type="term" value="C:membrane"/>
    <property type="evidence" value="ECO:0007669"/>
    <property type="project" value="InterPro"/>
</dbReference>
<keyword evidence="2 6" id="KW-0812">Transmembrane</keyword>
<protein>
    <submittedName>
        <fullName evidence="7">Uncharacterized protein</fullName>
    </submittedName>
</protein>
<dbReference type="Pfam" id="PF04750">
    <property type="entry name" value="Far-17a_AIG1"/>
    <property type="match status" value="1"/>
</dbReference>
<keyword evidence="4 6" id="KW-0472">Membrane</keyword>
<dbReference type="PANTHER" id="PTHR12242:SF1">
    <property type="entry name" value="MYND-TYPE DOMAIN-CONTAINING PROTEIN"/>
    <property type="match status" value="1"/>
</dbReference>
<sequence>MANLVSHMTPKMDDAPVFVTHPNQPSSSDEERLPEVSGLSTKIYHHLGVDTPFDPQHRLVTSYLLPVPLLATFRILVAIYMLVTALSTAVVEGIGTITYFTSLSCWGDSVYFLISAIHTCSFWWALRRWKRASQEGASRIEMLEKAYPLNGVGRIEIARHKAGIDAFGTQLHDAIEGELSYNRGCEFEVGSRYPRSWLSRSFSRPLQVCHTLLVSTVSSFPLVVLVIFWSVLRGPSPLDDPYSAFSNIGKHTLNYVLTMLDLIVLSRTPLRPWWHLVPIIAFLGLYIGIVDITYHRYHVYVYGFFNVQRFGTPLVVVFCLLLGVFAVVSFLVTQGLMLLREYVAGWGSGKAVGVPDDACIPTLRGPGPLGGGGGEGGKRSKPGHDVVHLRGRFPSNALTGRSSGIVVDNVHIQALSMLGSEVNVDDVKPTRGPSIRFADYEGDEYGRSLSRNGSRLDVPNPDASSSQAQLFRPVQW</sequence>
<dbReference type="InterPro" id="IPR006838">
    <property type="entry name" value="ADTRP_AIG1"/>
</dbReference>
<name>A0A127Z8P7_9BASI</name>
<evidence type="ECO:0000313" key="7">
    <source>
        <dbReference type="EMBL" id="CDU22498.1"/>
    </source>
</evidence>
<proteinExistence type="predicted"/>
<feature type="transmembrane region" description="Helical" evidence="6">
    <location>
        <begin position="276"/>
        <end position="294"/>
    </location>
</feature>
<feature type="transmembrane region" description="Helical" evidence="6">
    <location>
        <begin position="314"/>
        <end position="332"/>
    </location>
</feature>
<evidence type="ECO:0000256" key="3">
    <source>
        <dbReference type="ARBA" id="ARBA00022989"/>
    </source>
</evidence>
<dbReference type="AlphaFoldDB" id="A0A127Z8P7"/>
<comment type="subcellular location">
    <subcellularLocation>
        <location evidence="1">Endomembrane system</location>
        <topology evidence="1">Multi-pass membrane protein</topology>
    </subcellularLocation>
</comment>
<evidence type="ECO:0000256" key="5">
    <source>
        <dbReference type="SAM" id="MobiDB-lite"/>
    </source>
</evidence>
<accession>A0A127Z8P7</accession>
<evidence type="ECO:0000256" key="2">
    <source>
        <dbReference type="ARBA" id="ARBA00022692"/>
    </source>
</evidence>
<dbReference type="GO" id="GO:0012505">
    <property type="term" value="C:endomembrane system"/>
    <property type="evidence" value="ECO:0007669"/>
    <property type="project" value="UniProtKB-SubCell"/>
</dbReference>
<evidence type="ECO:0000256" key="4">
    <source>
        <dbReference type="ARBA" id="ARBA00023136"/>
    </source>
</evidence>
<dbReference type="EMBL" id="LK056656">
    <property type="protein sequence ID" value="CDU22498.1"/>
    <property type="molecule type" value="Genomic_DNA"/>
</dbReference>
<dbReference type="PANTHER" id="PTHR12242">
    <property type="entry name" value="OS02G0130600 PROTEIN-RELATED"/>
    <property type="match status" value="1"/>
</dbReference>
<dbReference type="OrthoDB" id="419711at2759"/>
<reference evidence="7" key="1">
    <citation type="submission" date="2014-06" db="EMBL/GenBank/DDBJ databases">
        <authorList>
            <person name="Ju J."/>
            <person name="Zhang J."/>
        </authorList>
    </citation>
    <scope>NUCLEOTIDE SEQUENCE</scope>
    <source>
        <strain evidence="7">SscI8</strain>
    </source>
</reference>
<organism evidence="7">
    <name type="scientific">Sporisorium scitamineum</name>
    <dbReference type="NCBI Taxonomy" id="49012"/>
    <lineage>
        <taxon>Eukaryota</taxon>
        <taxon>Fungi</taxon>
        <taxon>Dikarya</taxon>
        <taxon>Basidiomycota</taxon>
        <taxon>Ustilaginomycotina</taxon>
        <taxon>Ustilaginomycetes</taxon>
        <taxon>Ustilaginales</taxon>
        <taxon>Ustilaginaceae</taxon>
        <taxon>Sporisorium</taxon>
    </lineage>
</organism>
<evidence type="ECO:0000256" key="6">
    <source>
        <dbReference type="SAM" id="Phobius"/>
    </source>
</evidence>
<feature type="transmembrane region" description="Helical" evidence="6">
    <location>
        <begin position="63"/>
        <end position="89"/>
    </location>
</feature>
<feature type="transmembrane region" description="Helical" evidence="6">
    <location>
        <begin position="244"/>
        <end position="264"/>
    </location>
</feature>
<evidence type="ECO:0000256" key="1">
    <source>
        <dbReference type="ARBA" id="ARBA00004127"/>
    </source>
</evidence>
<feature type="transmembrane region" description="Helical" evidence="6">
    <location>
        <begin position="109"/>
        <end position="126"/>
    </location>
</feature>
<keyword evidence="3 6" id="KW-1133">Transmembrane helix</keyword>
<feature type="transmembrane region" description="Helical" evidence="6">
    <location>
        <begin position="208"/>
        <end position="232"/>
    </location>
</feature>
<feature type="region of interest" description="Disordered" evidence="5">
    <location>
        <begin position="450"/>
        <end position="476"/>
    </location>
</feature>